<evidence type="ECO:0000313" key="1">
    <source>
        <dbReference type="EMBL" id="MDR4306937.1"/>
    </source>
</evidence>
<dbReference type="RefSeq" id="WP_309391297.1">
    <property type="nucleotide sequence ID" value="NZ_JADBEO010000017.1"/>
</dbReference>
<organism evidence="1 2">
    <name type="scientific">Chelatococcus sambhunathii</name>
    <dbReference type="NCBI Taxonomy" id="363953"/>
    <lineage>
        <taxon>Bacteria</taxon>
        <taxon>Pseudomonadati</taxon>
        <taxon>Pseudomonadota</taxon>
        <taxon>Alphaproteobacteria</taxon>
        <taxon>Hyphomicrobiales</taxon>
        <taxon>Chelatococcaceae</taxon>
        <taxon>Chelatococcus</taxon>
    </lineage>
</organism>
<protein>
    <submittedName>
        <fullName evidence="1">Uncharacterized protein</fullName>
    </submittedName>
</protein>
<sequence>MLALVMTVCLQAEPNRCREERIDFNGPPMACLVQGSPIIAEWGSDHPEWTIKSWKCGRLGS</sequence>
<proteinExistence type="predicted"/>
<gene>
    <name evidence="1" type="ORF">IHQ68_09935</name>
</gene>
<evidence type="ECO:0000313" key="2">
    <source>
        <dbReference type="Proteomes" id="UP001181622"/>
    </source>
</evidence>
<dbReference type="Proteomes" id="UP001181622">
    <property type="component" value="Unassembled WGS sequence"/>
</dbReference>
<name>A0ABU1DFR1_9HYPH</name>
<reference evidence="1" key="1">
    <citation type="submission" date="2020-10" db="EMBL/GenBank/DDBJ databases">
        <authorList>
            <person name="Abbas A."/>
            <person name="Razzaq R."/>
            <person name="Waqas M."/>
            <person name="Abbas N."/>
            <person name="Nielsen T.K."/>
            <person name="Hansen L.H."/>
            <person name="Hussain S."/>
            <person name="Shahid M."/>
        </authorList>
    </citation>
    <scope>NUCLEOTIDE SEQUENCE</scope>
    <source>
        <strain evidence="1">S14</strain>
    </source>
</reference>
<keyword evidence="2" id="KW-1185">Reference proteome</keyword>
<comment type="caution">
    <text evidence="1">The sequence shown here is derived from an EMBL/GenBank/DDBJ whole genome shotgun (WGS) entry which is preliminary data.</text>
</comment>
<dbReference type="EMBL" id="JADBEO010000017">
    <property type="protein sequence ID" value="MDR4306937.1"/>
    <property type="molecule type" value="Genomic_DNA"/>
</dbReference>
<accession>A0ABU1DFR1</accession>